<comment type="subcellular location">
    <subcellularLocation>
        <location evidence="2">Cell membrane</location>
        <topology evidence="2">Lipid-anchor</topology>
    </subcellularLocation>
</comment>
<gene>
    <name evidence="3" type="ORF">CFR77_09590</name>
</gene>
<keyword evidence="2" id="KW-0472">Membrane</keyword>
<keyword evidence="4" id="KW-1185">Reference proteome</keyword>
<keyword evidence="2" id="KW-0449">Lipoprotein</keyword>
<keyword evidence="2" id="KW-0564">Palmitate</keyword>
<dbReference type="InterPro" id="IPR003423">
    <property type="entry name" value="OMP_efflux"/>
</dbReference>
<dbReference type="SUPFAM" id="SSF56954">
    <property type="entry name" value="Outer membrane efflux proteins (OEP)"/>
    <property type="match status" value="1"/>
</dbReference>
<evidence type="ECO:0000256" key="2">
    <source>
        <dbReference type="RuleBase" id="RU362097"/>
    </source>
</evidence>
<proteinExistence type="inferred from homology"/>
<dbReference type="NCBIfam" id="TIGR01845">
    <property type="entry name" value="outer_NodT"/>
    <property type="match status" value="1"/>
</dbReference>
<evidence type="ECO:0000256" key="1">
    <source>
        <dbReference type="ARBA" id="ARBA00007613"/>
    </source>
</evidence>
<name>A0A318QUI4_9PROT</name>
<dbReference type="Proteomes" id="UP000247814">
    <property type="component" value="Unassembled WGS sequence"/>
</dbReference>
<evidence type="ECO:0000313" key="3">
    <source>
        <dbReference type="EMBL" id="PYD78779.1"/>
    </source>
</evidence>
<dbReference type="PANTHER" id="PTHR30203">
    <property type="entry name" value="OUTER MEMBRANE CATION EFFLUX PROTEIN"/>
    <property type="match status" value="1"/>
</dbReference>
<comment type="similarity">
    <text evidence="1 2">Belongs to the outer membrane factor (OMF) (TC 1.B.17) family.</text>
</comment>
<dbReference type="GO" id="GO:0005886">
    <property type="term" value="C:plasma membrane"/>
    <property type="evidence" value="ECO:0007669"/>
    <property type="project" value="UniProtKB-SubCell"/>
</dbReference>
<comment type="caution">
    <text evidence="3">The sequence shown here is derived from an EMBL/GenBank/DDBJ whole genome shotgun (WGS) entry which is preliminary data.</text>
</comment>
<dbReference type="Pfam" id="PF02321">
    <property type="entry name" value="OEP"/>
    <property type="match status" value="2"/>
</dbReference>
<dbReference type="Gene3D" id="2.20.200.10">
    <property type="entry name" value="Outer membrane efflux proteins (OEP)"/>
    <property type="match status" value="1"/>
</dbReference>
<keyword evidence="2" id="KW-0812">Transmembrane</keyword>
<dbReference type="InterPro" id="IPR010131">
    <property type="entry name" value="MdtP/NodT-like"/>
</dbReference>
<dbReference type="Gene3D" id="1.20.1600.10">
    <property type="entry name" value="Outer membrane efflux proteins (OEP)"/>
    <property type="match status" value="1"/>
</dbReference>
<organism evidence="3 4">
    <name type="scientific">Komagataeibacter sucrofermentans</name>
    <dbReference type="NCBI Taxonomy" id="1053551"/>
    <lineage>
        <taxon>Bacteria</taxon>
        <taxon>Pseudomonadati</taxon>
        <taxon>Pseudomonadota</taxon>
        <taxon>Alphaproteobacteria</taxon>
        <taxon>Acetobacterales</taxon>
        <taxon>Acetobacteraceae</taxon>
        <taxon>Komagataeibacter</taxon>
    </lineage>
</organism>
<sequence>MTDMMRLFPSLCRTPRRLALGVAASFPLAACSVGPDYKGPPHVAPVAEHTQAFNRADPTRTPAQEPLAQWWTGLNDPILTALITTALQNSPDVKQAAARLHTARATQRERFAGFFPGGGAAAFWDRTRIPTGDITSVLGGSGAEQAMTLPPAIKSDSYGAGFDASWEIDPFGGNRRGYEGARAQSEAQLAQLADTRLRLVADVARNYVSLRDVQNRLALMERTITIERQMLDLTRQRRAQGTVSQEDVARFAGQLAQVEGAIAPMKAQQASYMDALATLVGREPGQLDAMLATPAPVPVPPAVVPVGNPADMIRRRPDIRVAERDIAANNAQIGQAIGQYFPKISLFGTVGFTGANGQRFFSGDSFSYMGGPTLEWSILNFARTNSRVGQAKGGRDAALAHYQTVVLAALQDAEGSLSRFGHQREYVLKLDEARAASDQSWALAQQRQRAGTLSVIDALDVERQRIQIEQQQAQARASMTTDYIAVQKALGLGWQAAPAAQAMPAQTPAH</sequence>
<reference evidence="3 4" key="1">
    <citation type="submission" date="2017-07" db="EMBL/GenBank/DDBJ databases">
        <title>A draft genome sequence of Komagataeibacter sucrofermentans LMG 18788.</title>
        <authorList>
            <person name="Skraban J."/>
            <person name="Cleenwerck I."/>
            <person name="Vandamme P."/>
            <person name="Trcek J."/>
        </authorList>
    </citation>
    <scope>NUCLEOTIDE SEQUENCE [LARGE SCALE GENOMIC DNA]</scope>
    <source>
        <strain evidence="3 4">LMG 18788</strain>
    </source>
</reference>
<protein>
    <submittedName>
        <fullName evidence="3">RND transporter</fullName>
    </submittedName>
</protein>
<keyword evidence="2" id="KW-1134">Transmembrane beta strand</keyword>
<dbReference type="PANTHER" id="PTHR30203:SF25">
    <property type="entry name" value="OUTER MEMBRANE PROTEIN-RELATED"/>
    <property type="match status" value="1"/>
</dbReference>
<accession>A0A318QUI4</accession>
<evidence type="ECO:0000313" key="4">
    <source>
        <dbReference type="Proteomes" id="UP000247814"/>
    </source>
</evidence>
<dbReference type="GO" id="GO:0015562">
    <property type="term" value="F:efflux transmembrane transporter activity"/>
    <property type="evidence" value="ECO:0007669"/>
    <property type="project" value="InterPro"/>
</dbReference>
<dbReference type="AlphaFoldDB" id="A0A318QUI4"/>
<dbReference type="EMBL" id="NKUA01000011">
    <property type="protein sequence ID" value="PYD78779.1"/>
    <property type="molecule type" value="Genomic_DNA"/>
</dbReference>
<dbReference type="OrthoDB" id="9783100at2"/>